<comment type="cofactor">
    <cofactor evidence="1">
        <name>pantetheine 4'-phosphate</name>
        <dbReference type="ChEBI" id="CHEBI:47942"/>
    </cofactor>
</comment>
<evidence type="ECO:0000313" key="7">
    <source>
        <dbReference type="EMBL" id="MDW9251536.1"/>
    </source>
</evidence>
<dbReference type="InterPro" id="IPR020845">
    <property type="entry name" value="AMP-binding_CS"/>
</dbReference>
<dbReference type="Pfam" id="PF00668">
    <property type="entry name" value="Condensation"/>
    <property type="match status" value="1"/>
</dbReference>
<dbReference type="Gene3D" id="1.10.1200.10">
    <property type="entry name" value="ACP-like"/>
    <property type="match status" value="2"/>
</dbReference>
<dbReference type="Pfam" id="PF13193">
    <property type="entry name" value="AMP-binding_C"/>
    <property type="match status" value="1"/>
</dbReference>
<evidence type="ECO:0000313" key="8">
    <source>
        <dbReference type="Proteomes" id="UP001272137"/>
    </source>
</evidence>
<evidence type="ECO:0000256" key="2">
    <source>
        <dbReference type="ARBA" id="ARBA00022450"/>
    </source>
</evidence>
<name>A0AAW9CPL3_BURTH</name>
<dbReference type="GO" id="GO:0031177">
    <property type="term" value="F:phosphopantetheine binding"/>
    <property type="evidence" value="ECO:0007669"/>
    <property type="project" value="InterPro"/>
</dbReference>
<accession>A0AAW9CPL3</accession>
<feature type="domain" description="Carrier" evidence="6">
    <location>
        <begin position="499"/>
        <end position="574"/>
    </location>
</feature>
<dbReference type="RefSeq" id="WP_025987359.1">
    <property type="nucleotide sequence ID" value="NZ_JALGJC010000009.1"/>
</dbReference>
<dbReference type="InterPro" id="IPR045851">
    <property type="entry name" value="AMP-bd_C_sf"/>
</dbReference>
<dbReference type="AlphaFoldDB" id="A0AAW9CPL3"/>
<dbReference type="Pfam" id="PF00501">
    <property type="entry name" value="AMP-binding"/>
    <property type="match status" value="1"/>
</dbReference>
<dbReference type="Gene3D" id="3.30.300.30">
    <property type="match status" value="1"/>
</dbReference>
<dbReference type="Pfam" id="PF00550">
    <property type="entry name" value="PP-binding"/>
    <property type="match status" value="2"/>
</dbReference>
<dbReference type="GO" id="GO:0046872">
    <property type="term" value="F:metal ion binding"/>
    <property type="evidence" value="ECO:0007669"/>
    <property type="project" value="UniProtKB-KW"/>
</dbReference>
<dbReference type="PROSITE" id="PS00455">
    <property type="entry name" value="AMP_BINDING"/>
    <property type="match status" value="1"/>
</dbReference>
<evidence type="ECO:0000256" key="3">
    <source>
        <dbReference type="ARBA" id="ARBA00022553"/>
    </source>
</evidence>
<reference evidence="7" key="1">
    <citation type="submission" date="2018-08" db="EMBL/GenBank/DDBJ databases">
        <title>Identification of Burkholderia cepacia strains that express a Burkholderia pseudomallei-like capsular polysaccharide.</title>
        <authorList>
            <person name="Burtnick M.N."/>
            <person name="Vongsouvath M."/>
            <person name="Newton P."/>
            <person name="Wuthiekanun V."/>
            <person name="Limmathurotsakul D."/>
            <person name="Brett P.J."/>
            <person name="Chantratita N."/>
            <person name="Dance D.A."/>
        </authorList>
    </citation>
    <scope>NUCLEOTIDE SEQUENCE</scope>
    <source>
        <strain evidence="7">SBXCC001</strain>
    </source>
</reference>
<dbReference type="PROSITE" id="PS00012">
    <property type="entry name" value="PHOSPHOPANTETHEINE"/>
    <property type="match status" value="1"/>
</dbReference>
<dbReference type="InterPro" id="IPR001242">
    <property type="entry name" value="Condensation_dom"/>
</dbReference>
<feature type="domain" description="Carrier" evidence="6">
    <location>
        <begin position="1057"/>
        <end position="1137"/>
    </location>
</feature>
<dbReference type="EMBL" id="QXCT01000001">
    <property type="protein sequence ID" value="MDW9251536.1"/>
    <property type="molecule type" value="Genomic_DNA"/>
</dbReference>
<dbReference type="GO" id="GO:0044550">
    <property type="term" value="P:secondary metabolite biosynthetic process"/>
    <property type="evidence" value="ECO:0007669"/>
    <property type="project" value="TreeGrafter"/>
</dbReference>
<dbReference type="NCBIfam" id="TIGR01733">
    <property type="entry name" value="AA-adenyl-dom"/>
    <property type="match status" value="1"/>
</dbReference>
<dbReference type="InterPro" id="IPR006162">
    <property type="entry name" value="Ppantetheine_attach_site"/>
</dbReference>
<evidence type="ECO:0000256" key="4">
    <source>
        <dbReference type="ARBA" id="ARBA00022723"/>
    </source>
</evidence>
<feature type="compositionally biased region" description="Low complexity" evidence="5">
    <location>
        <begin position="579"/>
        <end position="596"/>
    </location>
</feature>
<dbReference type="SUPFAM" id="SSF52777">
    <property type="entry name" value="CoA-dependent acyltransferases"/>
    <property type="match status" value="2"/>
</dbReference>
<dbReference type="GO" id="GO:0043041">
    <property type="term" value="P:amino acid activation for nonribosomal peptide biosynthetic process"/>
    <property type="evidence" value="ECO:0007669"/>
    <property type="project" value="TreeGrafter"/>
</dbReference>
<dbReference type="Proteomes" id="UP001272137">
    <property type="component" value="Unassembled WGS sequence"/>
</dbReference>
<dbReference type="Gene3D" id="3.40.50.12780">
    <property type="entry name" value="N-terminal domain of ligase-like"/>
    <property type="match status" value="1"/>
</dbReference>
<dbReference type="InterPro" id="IPR009081">
    <property type="entry name" value="PP-bd_ACP"/>
</dbReference>
<keyword evidence="3" id="KW-0597">Phosphoprotein</keyword>
<dbReference type="GO" id="GO:0005737">
    <property type="term" value="C:cytoplasm"/>
    <property type="evidence" value="ECO:0007669"/>
    <property type="project" value="TreeGrafter"/>
</dbReference>
<keyword evidence="4" id="KW-0479">Metal-binding</keyword>
<dbReference type="InterPro" id="IPR042099">
    <property type="entry name" value="ANL_N_sf"/>
</dbReference>
<dbReference type="PANTHER" id="PTHR45527">
    <property type="entry name" value="NONRIBOSOMAL PEPTIDE SYNTHETASE"/>
    <property type="match status" value="1"/>
</dbReference>
<dbReference type="InterPro" id="IPR036736">
    <property type="entry name" value="ACP-like_sf"/>
</dbReference>
<dbReference type="SMART" id="SM00823">
    <property type="entry name" value="PKS_PP"/>
    <property type="match status" value="1"/>
</dbReference>
<dbReference type="PANTHER" id="PTHR45527:SF1">
    <property type="entry name" value="FATTY ACID SYNTHASE"/>
    <property type="match status" value="1"/>
</dbReference>
<proteinExistence type="predicted"/>
<protein>
    <submittedName>
        <fullName evidence="7">Amino acid adenylation domain protein</fullName>
    </submittedName>
</protein>
<dbReference type="Gene3D" id="3.30.559.10">
    <property type="entry name" value="Chloramphenicol acetyltransferase-like domain"/>
    <property type="match status" value="1"/>
</dbReference>
<dbReference type="InterPro" id="IPR000873">
    <property type="entry name" value="AMP-dep_synth/lig_dom"/>
</dbReference>
<dbReference type="GO" id="GO:0003824">
    <property type="term" value="F:catalytic activity"/>
    <property type="evidence" value="ECO:0007669"/>
    <property type="project" value="InterPro"/>
</dbReference>
<comment type="caution">
    <text evidence="7">The sequence shown here is derived from an EMBL/GenBank/DDBJ whole genome shotgun (WGS) entry which is preliminary data.</text>
</comment>
<dbReference type="SUPFAM" id="SSF56801">
    <property type="entry name" value="Acetyl-CoA synthetase-like"/>
    <property type="match status" value="1"/>
</dbReference>
<dbReference type="InterPro" id="IPR025110">
    <property type="entry name" value="AMP-bd_C"/>
</dbReference>
<dbReference type="InterPro" id="IPR010071">
    <property type="entry name" value="AA_adenyl_dom"/>
</dbReference>
<dbReference type="SUPFAM" id="SSF47336">
    <property type="entry name" value="ACP-like"/>
    <property type="match status" value="2"/>
</dbReference>
<keyword evidence="2" id="KW-0596">Phosphopantetheine</keyword>
<organism evidence="7 8">
    <name type="scientific">Burkholderia thailandensis</name>
    <dbReference type="NCBI Taxonomy" id="57975"/>
    <lineage>
        <taxon>Bacteria</taxon>
        <taxon>Pseudomonadati</taxon>
        <taxon>Pseudomonadota</taxon>
        <taxon>Betaproteobacteria</taxon>
        <taxon>Burkholderiales</taxon>
        <taxon>Burkholderiaceae</taxon>
        <taxon>Burkholderia</taxon>
        <taxon>pseudomallei group</taxon>
    </lineage>
</organism>
<sequence length="1144" mass="123584">MTHSVFARFEQVCRSSPQAVALESGERRLTYAQLHDMVASIGARLAAAGVTPGALLGIFLPRDVRLPAALLASLGSGAVYVPLTEKYPPERLREIIETHGIEHVVTTDALASQLPASCGKIVLPAEGYEKADWLPAAERPQNAPVYVVFTSGSTGTPKGVLIGERNLGNLIDWYRASFSAEQRRSVLASTQITFDLSVFELICTLCTGSKVVIVENVLQLLDDGAPCDVSLINTVPSAARELVRHRKFPASARVVNLAGEALYQDLVDDIYETAPQVEQVFNLYGPSEDTTYSTGHAVPRRAASRTVSIGRSLPGKHAHILADDLTPVAPGEVGEICLSGEGVALGYLNDAKLTAEKFPTIGHGPLAGQRIYRTGDLGSFDGDGLLRYLGRADRQVKVRGVRIEPGEIEVALRSIEGIADAAVVKVVDAANNDQLVALVVAQPSAPSANDVLDRLQTLIPAYMVPSRVELIDAIPLNGNGKTDRTKLEQIAGALFGAAPPADDIQPRVAEIVAKLMSRTDVAPDADFFRIGGNSLLSAQLTFMLQKQFSVTLSIADVFRHRTIDALAAIIRERSQKAAKTAPAAAGQPPAATQSTPGSAGAADRIVFATPAQRGIWLLENSPGGRAVSNAPLVFDYAGTLDRALLERCVAQLLERHAILRSNYVWEDGSLRIKCNARASFRIESVDLGSQTPDAQRAKAGELVAREVMRPFDLRRDPMLRVTDIAFGERAGQLVFVFHHIAVDDRALNIVFSELQRLYNAGGDPTAIGAAPAPQFADYAAAARDANARLGANLDYWRHKLADYRGATPYLVDAQAKPASRFAGRLHFHSVAQDVSRNLEAGAARRGLTPFALFAAAVACIVHRASGSDDVTIGTFFSNRDHFQDNELVGFFVNTLPLRMRIDSGWDVDQLAQAVSATLADAHSHRDVATEDVFDALQINNTLRRAAFRVMVNLEPEQAEVLTMGALTARRALLDRHVAKYDLLFSLRKEDGDYRVLVEYNTDLYDGDVIARVCANLDRALAALTGATRERLAAIALPNPLEPGEPCGEAADAKPKAAADLDLRAVVRDIWASEVGNRTFGDDENFFDVGGSSLKIMTVYEKLSSFLKDNGFEKEIDIVDLFEHVTVATLTDFLGELIEHDAIAQ</sequence>
<feature type="region of interest" description="Disordered" evidence="5">
    <location>
        <begin position="579"/>
        <end position="598"/>
    </location>
</feature>
<evidence type="ECO:0000256" key="1">
    <source>
        <dbReference type="ARBA" id="ARBA00001957"/>
    </source>
</evidence>
<dbReference type="InterPro" id="IPR023213">
    <property type="entry name" value="CAT-like_dom_sf"/>
</dbReference>
<evidence type="ECO:0000259" key="6">
    <source>
        <dbReference type="PROSITE" id="PS50075"/>
    </source>
</evidence>
<gene>
    <name evidence="7" type="ORF">C7S16_7264</name>
</gene>
<evidence type="ECO:0000256" key="5">
    <source>
        <dbReference type="SAM" id="MobiDB-lite"/>
    </source>
</evidence>
<dbReference type="InterPro" id="IPR020806">
    <property type="entry name" value="PKS_PP-bd"/>
</dbReference>
<dbReference type="PROSITE" id="PS50075">
    <property type="entry name" value="CARRIER"/>
    <property type="match status" value="2"/>
</dbReference>
<dbReference type="Gene3D" id="3.30.559.30">
    <property type="entry name" value="Nonribosomal peptide synthetase, condensation domain"/>
    <property type="match status" value="1"/>
</dbReference>